<dbReference type="PANTHER" id="PTHR42718:SF47">
    <property type="entry name" value="METHYL VIOLOGEN RESISTANCE PROTEIN SMVA"/>
    <property type="match status" value="1"/>
</dbReference>
<evidence type="ECO:0000313" key="11">
    <source>
        <dbReference type="Proteomes" id="UP001596972"/>
    </source>
</evidence>
<feature type="transmembrane region" description="Helical" evidence="8">
    <location>
        <begin position="20"/>
        <end position="41"/>
    </location>
</feature>
<dbReference type="InterPro" id="IPR020846">
    <property type="entry name" value="MFS_dom"/>
</dbReference>
<feature type="transmembrane region" description="Helical" evidence="8">
    <location>
        <begin position="110"/>
        <end position="131"/>
    </location>
</feature>
<dbReference type="Pfam" id="PF07690">
    <property type="entry name" value="MFS_1"/>
    <property type="match status" value="1"/>
</dbReference>
<feature type="transmembrane region" description="Helical" evidence="8">
    <location>
        <begin position="272"/>
        <end position="293"/>
    </location>
</feature>
<evidence type="ECO:0000256" key="7">
    <source>
        <dbReference type="SAM" id="MobiDB-lite"/>
    </source>
</evidence>
<evidence type="ECO:0000256" key="4">
    <source>
        <dbReference type="ARBA" id="ARBA00022692"/>
    </source>
</evidence>
<evidence type="ECO:0000256" key="2">
    <source>
        <dbReference type="ARBA" id="ARBA00022448"/>
    </source>
</evidence>
<evidence type="ECO:0000256" key="8">
    <source>
        <dbReference type="SAM" id="Phobius"/>
    </source>
</evidence>
<evidence type="ECO:0000259" key="9">
    <source>
        <dbReference type="PROSITE" id="PS50850"/>
    </source>
</evidence>
<dbReference type="Proteomes" id="UP001596972">
    <property type="component" value="Unassembled WGS sequence"/>
</dbReference>
<dbReference type="RefSeq" id="WP_378305066.1">
    <property type="nucleotide sequence ID" value="NZ_JBHTJA010000100.1"/>
</dbReference>
<dbReference type="EMBL" id="JBHTJA010000100">
    <property type="protein sequence ID" value="MFD0904812.1"/>
    <property type="molecule type" value="Genomic_DNA"/>
</dbReference>
<feature type="transmembrane region" description="Helical" evidence="8">
    <location>
        <begin position="362"/>
        <end position="388"/>
    </location>
</feature>
<feature type="transmembrane region" description="Helical" evidence="8">
    <location>
        <begin position="308"/>
        <end position="330"/>
    </location>
</feature>
<feature type="domain" description="Major facilitator superfamily (MFS) profile" evidence="9">
    <location>
        <begin position="19"/>
        <end position="506"/>
    </location>
</feature>
<keyword evidence="5 8" id="KW-1133">Transmembrane helix</keyword>
<organism evidence="10 11">
    <name type="scientific">Actinomadura sediminis</name>
    <dbReference type="NCBI Taxonomy" id="1038904"/>
    <lineage>
        <taxon>Bacteria</taxon>
        <taxon>Bacillati</taxon>
        <taxon>Actinomycetota</taxon>
        <taxon>Actinomycetes</taxon>
        <taxon>Streptosporangiales</taxon>
        <taxon>Thermomonosporaceae</taxon>
        <taxon>Actinomadura</taxon>
    </lineage>
</organism>
<feature type="region of interest" description="Disordered" evidence="7">
    <location>
        <begin position="513"/>
        <end position="532"/>
    </location>
</feature>
<evidence type="ECO:0000256" key="5">
    <source>
        <dbReference type="ARBA" id="ARBA00022989"/>
    </source>
</evidence>
<feature type="transmembrane region" description="Helical" evidence="8">
    <location>
        <begin position="143"/>
        <end position="163"/>
    </location>
</feature>
<feature type="compositionally biased region" description="Basic and acidic residues" evidence="7">
    <location>
        <begin position="515"/>
        <end position="524"/>
    </location>
</feature>
<feature type="transmembrane region" description="Helical" evidence="8">
    <location>
        <begin position="53"/>
        <end position="73"/>
    </location>
</feature>
<feature type="transmembrane region" description="Helical" evidence="8">
    <location>
        <begin position="85"/>
        <end position="104"/>
    </location>
</feature>
<protein>
    <submittedName>
        <fullName evidence="10">MFS transporter</fullName>
    </submittedName>
</protein>
<sequence>MIAAMDVTAARAGRREWIGLAVLVLPTLLISMDMTALFFALPNLSADLGPSSAQQLWIMDIYAFMLAGFMITMGSLGDRIGRRRVLLIGAAAFGAISVLAGYSQSAEMLILARALLGVAGAALAPSTLSLIRNMFHDARQRRTAIAIWTAGFSGGAGLGPMLGGVLLESFWWGSVFLVNVPVMVLLLILAPLLLPEYRDPGAGRLDLQSALLSLAAVLPVVYGIKALAEEGLQWRPPAFIVFGLLAGVLFVRRQHRLDDPMLDVALFRKRAFSISISANVLSIFAIVGFGYFGTQYMQLVLGMSPLTAALWTLLVAPAMGAAVLTATLLARRVPPGYIVAGAMVLMAVGFAVLTQIRVDSPTLVLAAGFLGIIGGSGAVGALAVDMIVAAAPPERAGSASALSETGSEFGGAVGVALLGSIGAAIYHARMDTAVPSGLPPEAAEAARDTLGGATEVVRHLPEAIGGPLLTTAQEAFTEGMRASATAGAAIMVVTAVLAAFLLRHVRLAGADGAEAPEREKRAEPVEELVEER</sequence>
<feature type="transmembrane region" description="Helical" evidence="8">
    <location>
        <begin position="169"/>
        <end position="193"/>
    </location>
</feature>
<dbReference type="Gene3D" id="1.20.1250.20">
    <property type="entry name" value="MFS general substrate transporter like domains"/>
    <property type="match status" value="1"/>
</dbReference>
<keyword evidence="2" id="KW-0813">Transport</keyword>
<proteinExistence type="predicted"/>
<feature type="transmembrane region" description="Helical" evidence="8">
    <location>
        <begin position="337"/>
        <end position="356"/>
    </location>
</feature>
<dbReference type="InterPro" id="IPR011701">
    <property type="entry name" value="MFS"/>
</dbReference>
<keyword evidence="11" id="KW-1185">Reference proteome</keyword>
<dbReference type="InterPro" id="IPR036259">
    <property type="entry name" value="MFS_trans_sf"/>
</dbReference>
<dbReference type="SUPFAM" id="SSF103473">
    <property type="entry name" value="MFS general substrate transporter"/>
    <property type="match status" value="1"/>
</dbReference>
<evidence type="ECO:0000256" key="3">
    <source>
        <dbReference type="ARBA" id="ARBA00022475"/>
    </source>
</evidence>
<dbReference type="PROSITE" id="PS50850">
    <property type="entry name" value="MFS"/>
    <property type="match status" value="1"/>
</dbReference>
<feature type="transmembrane region" description="Helical" evidence="8">
    <location>
        <begin position="234"/>
        <end position="251"/>
    </location>
</feature>
<comment type="subcellular location">
    <subcellularLocation>
        <location evidence="1">Cell membrane</location>
        <topology evidence="1">Multi-pass membrane protein</topology>
    </subcellularLocation>
</comment>
<dbReference type="Gene3D" id="1.20.1720.10">
    <property type="entry name" value="Multidrug resistance protein D"/>
    <property type="match status" value="1"/>
</dbReference>
<keyword evidence="6 8" id="KW-0472">Membrane</keyword>
<reference evidence="11" key="1">
    <citation type="journal article" date="2019" name="Int. J. Syst. Evol. Microbiol.">
        <title>The Global Catalogue of Microorganisms (GCM) 10K type strain sequencing project: providing services to taxonomists for standard genome sequencing and annotation.</title>
        <authorList>
            <consortium name="The Broad Institute Genomics Platform"/>
            <consortium name="The Broad Institute Genome Sequencing Center for Infectious Disease"/>
            <person name="Wu L."/>
            <person name="Ma J."/>
        </authorList>
    </citation>
    <scope>NUCLEOTIDE SEQUENCE [LARGE SCALE GENOMIC DNA]</scope>
    <source>
        <strain evidence="11">JCM 31202</strain>
    </source>
</reference>
<feature type="transmembrane region" description="Helical" evidence="8">
    <location>
        <begin position="205"/>
        <end position="228"/>
    </location>
</feature>
<accession>A0ABW3EX40</accession>
<feature type="transmembrane region" description="Helical" evidence="8">
    <location>
        <begin position="482"/>
        <end position="502"/>
    </location>
</feature>
<keyword evidence="3" id="KW-1003">Cell membrane</keyword>
<keyword evidence="4 8" id="KW-0812">Transmembrane</keyword>
<gene>
    <name evidence="10" type="ORF">ACFQ11_30830</name>
</gene>
<evidence type="ECO:0000313" key="10">
    <source>
        <dbReference type="EMBL" id="MFD0904812.1"/>
    </source>
</evidence>
<evidence type="ECO:0000256" key="1">
    <source>
        <dbReference type="ARBA" id="ARBA00004651"/>
    </source>
</evidence>
<evidence type="ECO:0000256" key="6">
    <source>
        <dbReference type="ARBA" id="ARBA00023136"/>
    </source>
</evidence>
<dbReference type="CDD" id="cd17321">
    <property type="entry name" value="MFS_MMR_MDR_like"/>
    <property type="match status" value="1"/>
</dbReference>
<comment type="caution">
    <text evidence="10">The sequence shown here is derived from an EMBL/GenBank/DDBJ whole genome shotgun (WGS) entry which is preliminary data.</text>
</comment>
<feature type="transmembrane region" description="Helical" evidence="8">
    <location>
        <begin position="409"/>
        <end position="428"/>
    </location>
</feature>
<dbReference type="PANTHER" id="PTHR42718">
    <property type="entry name" value="MAJOR FACILITATOR SUPERFAMILY MULTIDRUG TRANSPORTER MFSC"/>
    <property type="match status" value="1"/>
</dbReference>
<name>A0ABW3EX40_9ACTN</name>